<proteinExistence type="predicted"/>
<keyword evidence="3" id="KW-1185">Reference proteome</keyword>
<dbReference type="EMBL" id="WJQU01000004">
    <property type="protein sequence ID" value="KAJ6635746.1"/>
    <property type="molecule type" value="Genomic_DNA"/>
</dbReference>
<name>A0A9Q0MPZ3_9DIPT</name>
<gene>
    <name evidence="2" type="ORF">Bhyg_14332</name>
</gene>
<evidence type="ECO:0000313" key="2">
    <source>
        <dbReference type="EMBL" id="KAJ6635746.1"/>
    </source>
</evidence>
<sequence>MARTKQGTVRNDNPSIMEPMESTTLTLEQQPITASLPSHVFFSERVYVL</sequence>
<dbReference type="Proteomes" id="UP001151699">
    <property type="component" value="Chromosome C"/>
</dbReference>
<reference evidence="2" key="1">
    <citation type="submission" date="2022-07" db="EMBL/GenBank/DDBJ databases">
        <authorList>
            <person name="Trinca V."/>
            <person name="Uliana J.V.C."/>
            <person name="Torres T.T."/>
            <person name="Ward R.J."/>
            <person name="Monesi N."/>
        </authorList>
    </citation>
    <scope>NUCLEOTIDE SEQUENCE</scope>
    <source>
        <strain evidence="2">HSMRA1968</strain>
        <tissue evidence="2">Whole embryos</tissue>
    </source>
</reference>
<feature type="region of interest" description="Disordered" evidence="1">
    <location>
        <begin position="1"/>
        <end position="23"/>
    </location>
</feature>
<evidence type="ECO:0000313" key="3">
    <source>
        <dbReference type="Proteomes" id="UP001151699"/>
    </source>
</evidence>
<feature type="compositionally biased region" description="Polar residues" evidence="1">
    <location>
        <begin position="1"/>
        <end position="14"/>
    </location>
</feature>
<comment type="caution">
    <text evidence="2">The sequence shown here is derived from an EMBL/GenBank/DDBJ whole genome shotgun (WGS) entry which is preliminary data.</text>
</comment>
<accession>A0A9Q0MPZ3</accession>
<evidence type="ECO:0000256" key="1">
    <source>
        <dbReference type="SAM" id="MobiDB-lite"/>
    </source>
</evidence>
<organism evidence="2 3">
    <name type="scientific">Pseudolycoriella hygida</name>
    <dbReference type="NCBI Taxonomy" id="35572"/>
    <lineage>
        <taxon>Eukaryota</taxon>
        <taxon>Metazoa</taxon>
        <taxon>Ecdysozoa</taxon>
        <taxon>Arthropoda</taxon>
        <taxon>Hexapoda</taxon>
        <taxon>Insecta</taxon>
        <taxon>Pterygota</taxon>
        <taxon>Neoptera</taxon>
        <taxon>Endopterygota</taxon>
        <taxon>Diptera</taxon>
        <taxon>Nematocera</taxon>
        <taxon>Sciaroidea</taxon>
        <taxon>Sciaridae</taxon>
        <taxon>Pseudolycoriella</taxon>
    </lineage>
</organism>
<protein>
    <submittedName>
        <fullName evidence="2">Uncharacterized protein</fullName>
    </submittedName>
</protein>
<dbReference type="AlphaFoldDB" id="A0A9Q0MPZ3"/>